<dbReference type="Proteomes" id="UP000828390">
    <property type="component" value="Unassembled WGS sequence"/>
</dbReference>
<protein>
    <submittedName>
        <fullName evidence="2">Uncharacterized protein</fullName>
    </submittedName>
</protein>
<keyword evidence="1" id="KW-0472">Membrane</keyword>
<evidence type="ECO:0000256" key="1">
    <source>
        <dbReference type="SAM" id="Phobius"/>
    </source>
</evidence>
<accession>A0A9D4LFE7</accession>
<sequence>MMYAMSPFVIPTGQFCITDESILKYCEWGCCSEHGIDKCCEFTSVSEIAGAVIGGVGLLAIIGAIVVCCLCCVCRQRVTHGHVIRTTVSACAQNYIFPRTELANCPPLYPLHTSIMAPGVTMGTTIPWQPPSYEEATKLSSDMLIVHL</sequence>
<feature type="transmembrane region" description="Helical" evidence="1">
    <location>
        <begin position="51"/>
        <end position="73"/>
    </location>
</feature>
<reference evidence="2" key="2">
    <citation type="submission" date="2020-11" db="EMBL/GenBank/DDBJ databases">
        <authorList>
            <person name="McCartney M.A."/>
            <person name="Auch B."/>
            <person name="Kono T."/>
            <person name="Mallez S."/>
            <person name="Becker A."/>
            <person name="Gohl D.M."/>
            <person name="Silverstein K.A.T."/>
            <person name="Koren S."/>
            <person name="Bechman K.B."/>
            <person name="Herman A."/>
            <person name="Abrahante J.E."/>
            <person name="Garbe J."/>
        </authorList>
    </citation>
    <scope>NUCLEOTIDE SEQUENCE</scope>
    <source>
        <strain evidence="2">Duluth1</strain>
        <tissue evidence="2">Whole animal</tissue>
    </source>
</reference>
<evidence type="ECO:0000313" key="2">
    <source>
        <dbReference type="EMBL" id="KAH3856743.1"/>
    </source>
</evidence>
<comment type="caution">
    <text evidence="2">The sequence shown here is derived from an EMBL/GenBank/DDBJ whole genome shotgun (WGS) entry which is preliminary data.</text>
</comment>
<keyword evidence="3" id="KW-1185">Reference proteome</keyword>
<keyword evidence="1" id="KW-0812">Transmembrane</keyword>
<organism evidence="2 3">
    <name type="scientific">Dreissena polymorpha</name>
    <name type="common">Zebra mussel</name>
    <name type="synonym">Mytilus polymorpha</name>
    <dbReference type="NCBI Taxonomy" id="45954"/>
    <lineage>
        <taxon>Eukaryota</taxon>
        <taxon>Metazoa</taxon>
        <taxon>Spiralia</taxon>
        <taxon>Lophotrochozoa</taxon>
        <taxon>Mollusca</taxon>
        <taxon>Bivalvia</taxon>
        <taxon>Autobranchia</taxon>
        <taxon>Heteroconchia</taxon>
        <taxon>Euheterodonta</taxon>
        <taxon>Imparidentia</taxon>
        <taxon>Neoheterodontei</taxon>
        <taxon>Myida</taxon>
        <taxon>Dreissenoidea</taxon>
        <taxon>Dreissenidae</taxon>
        <taxon>Dreissena</taxon>
    </lineage>
</organism>
<name>A0A9D4LFE7_DREPO</name>
<gene>
    <name evidence="2" type="ORF">DPMN_099337</name>
</gene>
<dbReference type="EMBL" id="JAIWYP010000003">
    <property type="protein sequence ID" value="KAH3856743.1"/>
    <property type="molecule type" value="Genomic_DNA"/>
</dbReference>
<reference evidence="2" key="1">
    <citation type="journal article" date="2019" name="bioRxiv">
        <title>The Genome of the Zebra Mussel, Dreissena polymorpha: A Resource for Invasive Species Research.</title>
        <authorList>
            <person name="McCartney M.A."/>
            <person name="Auch B."/>
            <person name="Kono T."/>
            <person name="Mallez S."/>
            <person name="Zhang Y."/>
            <person name="Obille A."/>
            <person name="Becker A."/>
            <person name="Abrahante J.E."/>
            <person name="Garbe J."/>
            <person name="Badalamenti J.P."/>
            <person name="Herman A."/>
            <person name="Mangelson H."/>
            <person name="Liachko I."/>
            <person name="Sullivan S."/>
            <person name="Sone E.D."/>
            <person name="Koren S."/>
            <person name="Silverstein K.A.T."/>
            <person name="Beckman K.B."/>
            <person name="Gohl D.M."/>
        </authorList>
    </citation>
    <scope>NUCLEOTIDE SEQUENCE</scope>
    <source>
        <strain evidence="2">Duluth1</strain>
        <tissue evidence="2">Whole animal</tissue>
    </source>
</reference>
<evidence type="ECO:0000313" key="3">
    <source>
        <dbReference type="Proteomes" id="UP000828390"/>
    </source>
</evidence>
<proteinExistence type="predicted"/>
<dbReference type="AlphaFoldDB" id="A0A9D4LFE7"/>
<keyword evidence="1" id="KW-1133">Transmembrane helix</keyword>